<dbReference type="InterPro" id="IPR011006">
    <property type="entry name" value="CheY-like_superfamily"/>
</dbReference>
<feature type="domain" description="HTH LytTR-type" evidence="3">
    <location>
        <begin position="147"/>
        <end position="216"/>
    </location>
</feature>
<dbReference type="Gene3D" id="3.40.50.2300">
    <property type="match status" value="1"/>
</dbReference>
<dbReference type="Pfam" id="PF04397">
    <property type="entry name" value="LytTR"/>
    <property type="match status" value="1"/>
</dbReference>
<dbReference type="InterPro" id="IPR046947">
    <property type="entry name" value="LytR-like"/>
</dbReference>
<dbReference type="Proteomes" id="UP001258315">
    <property type="component" value="Unassembled WGS sequence"/>
</dbReference>
<dbReference type="Pfam" id="PF00072">
    <property type="entry name" value="Response_reg"/>
    <property type="match status" value="1"/>
</dbReference>
<accession>A0ABU3GQ62</accession>
<dbReference type="Gene3D" id="2.40.50.1020">
    <property type="entry name" value="LytTr DNA-binding domain"/>
    <property type="match status" value="1"/>
</dbReference>
<name>A0ABU3GQ62_9SPHI</name>
<feature type="modified residue" description="4-aspartylphosphate" evidence="1">
    <location>
        <position position="55"/>
    </location>
</feature>
<dbReference type="PANTHER" id="PTHR37299">
    <property type="entry name" value="TRANSCRIPTIONAL REGULATOR-RELATED"/>
    <property type="match status" value="1"/>
</dbReference>
<dbReference type="InterPro" id="IPR007492">
    <property type="entry name" value="LytTR_DNA-bd_dom"/>
</dbReference>
<dbReference type="SUPFAM" id="SSF52172">
    <property type="entry name" value="CheY-like"/>
    <property type="match status" value="1"/>
</dbReference>
<organism evidence="4 5">
    <name type="scientific">Mucilaginibacter terrae</name>
    <dbReference type="NCBI Taxonomy" id="1955052"/>
    <lineage>
        <taxon>Bacteria</taxon>
        <taxon>Pseudomonadati</taxon>
        <taxon>Bacteroidota</taxon>
        <taxon>Sphingobacteriia</taxon>
        <taxon>Sphingobacteriales</taxon>
        <taxon>Sphingobacteriaceae</taxon>
        <taxon>Mucilaginibacter</taxon>
    </lineage>
</organism>
<dbReference type="RefSeq" id="WP_311947921.1">
    <property type="nucleotide sequence ID" value="NZ_JAVLVU010000001.1"/>
</dbReference>
<gene>
    <name evidence="4" type="ORF">QE417_000996</name>
</gene>
<keyword evidence="1" id="KW-0597">Phosphoprotein</keyword>
<protein>
    <submittedName>
        <fullName evidence="4">Two-component system response regulator LytT</fullName>
    </submittedName>
</protein>
<proteinExistence type="predicted"/>
<comment type="caution">
    <text evidence="4">The sequence shown here is derived from an EMBL/GenBank/DDBJ whole genome shotgun (WGS) entry which is preliminary data.</text>
</comment>
<dbReference type="PANTHER" id="PTHR37299:SF1">
    <property type="entry name" value="STAGE 0 SPORULATION PROTEIN A HOMOLOG"/>
    <property type="match status" value="1"/>
</dbReference>
<dbReference type="SMART" id="SM00850">
    <property type="entry name" value="LytTR"/>
    <property type="match status" value="1"/>
</dbReference>
<evidence type="ECO:0000256" key="1">
    <source>
        <dbReference type="PROSITE-ProRule" id="PRU00169"/>
    </source>
</evidence>
<evidence type="ECO:0000313" key="5">
    <source>
        <dbReference type="Proteomes" id="UP001258315"/>
    </source>
</evidence>
<evidence type="ECO:0000259" key="2">
    <source>
        <dbReference type="PROSITE" id="PS50110"/>
    </source>
</evidence>
<dbReference type="InterPro" id="IPR001789">
    <property type="entry name" value="Sig_transdc_resp-reg_receiver"/>
</dbReference>
<sequence>MILNCIAIDDEPPALNLLCRFVEQTPFLKLAGSFSNAIEALRFMNDNPVDVLLLDIQMPDLSGVELARILSGRNAAQSPAIIFTTAFDQFALEGYKLEATDYLLKPFGYEEFIRAANKALKWAQLKNNGRSDVAISTPAPTQEEEFIYLKVEFQTVKVACSNITYIEGLKDYAKLHLVNPERSMLSLITLKALEEKLPAGKFMRIHKSFIVSLKKITAVTKNAVYIGDFMIPVTEQYKDEFAGFLEGWK</sequence>
<dbReference type="EMBL" id="JAVLVU010000001">
    <property type="protein sequence ID" value="MDT3401924.1"/>
    <property type="molecule type" value="Genomic_DNA"/>
</dbReference>
<dbReference type="SMART" id="SM00448">
    <property type="entry name" value="REC"/>
    <property type="match status" value="1"/>
</dbReference>
<evidence type="ECO:0000259" key="3">
    <source>
        <dbReference type="PROSITE" id="PS50930"/>
    </source>
</evidence>
<evidence type="ECO:0000313" key="4">
    <source>
        <dbReference type="EMBL" id="MDT3401924.1"/>
    </source>
</evidence>
<dbReference type="PROSITE" id="PS50930">
    <property type="entry name" value="HTH_LYTTR"/>
    <property type="match status" value="1"/>
</dbReference>
<reference evidence="5" key="1">
    <citation type="submission" date="2023-07" db="EMBL/GenBank/DDBJ databases">
        <title>Functional and genomic diversity of the sorghum phyllosphere microbiome.</title>
        <authorList>
            <person name="Shade A."/>
        </authorList>
    </citation>
    <scope>NUCLEOTIDE SEQUENCE [LARGE SCALE GENOMIC DNA]</scope>
    <source>
        <strain evidence="5">SORGH_AS_0422</strain>
    </source>
</reference>
<feature type="domain" description="Response regulatory" evidence="2">
    <location>
        <begin position="4"/>
        <end position="120"/>
    </location>
</feature>
<keyword evidence="5" id="KW-1185">Reference proteome</keyword>
<dbReference type="PROSITE" id="PS50110">
    <property type="entry name" value="RESPONSE_REGULATORY"/>
    <property type="match status" value="1"/>
</dbReference>